<keyword evidence="10" id="KW-1185">Reference proteome</keyword>
<dbReference type="Gene3D" id="2.130.10.10">
    <property type="entry name" value="YVTN repeat-like/Quinoprotein amine dehydrogenase"/>
    <property type="match status" value="1"/>
</dbReference>
<dbReference type="GO" id="GO:0000387">
    <property type="term" value="P:spliceosomal snRNP assembly"/>
    <property type="evidence" value="ECO:0007669"/>
    <property type="project" value="TreeGrafter"/>
</dbReference>
<feature type="repeat" description="WD" evidence="7">
    <location>
        <begin position="164"/>
        <end position="204"/>
    </location>
</feature>
<dbReference type="InParanoid" id="A0A3N4KIZ0"/>
<sequence length="329" mass="36271">MNSGSPTINLPNNGQSANGGGSIQTPRVVPLTCHGHSRPVTHLSFSDMLPDDEYYLISACKDGNPMIRDGITGDWIGTFLGHKGAVWQARLSNDANLAATASADFSAKVWDTFTGECLQTLVHNHIVRTVTFAPNPTHIATGGPEKKLRVYDLAHSDTPMEIGTNVHTGTIKSLVWSDKNTIVSGSDDKKLRWWDIRSRELVSQFDMGEVVTSCELSPERTLISATAGKSAYFFDTQSMSLIKSITTEYELSCVALHQQTRKMIAGTSQDTWVRVYDYDTQAELEVYKGHHGSVWSVGFSPDGKLYATGSEDGTIKLWKYTNQPYGLWK</sequence>
<dbReference type="STRING" id="1392247.A0A3N4KIZ0"/>
<dbReference type="SUPFAM" id="SSF50978">
    <property type="entry name" value="WD40 repeat-like"/>
    <property type="match status" value="1"/>
</dbReference>
<feature type="repeat" description="WD" evidence="7">
    <location>
        <begin position="79"/>
        <end position="120"/>
    </location>
</feature>
<evidence type="ECO:0000256" key="8">
    <source>
        <dbReference type="SAM" id="MobiDB-lite"/>
    </source>
</evidence>
<accession>A0A3N4KIZ0</accession>
<dbReference type="AlphaFoldDB" id="A0A3N4KIZ0"/>
<dbReference type="PANTHER" id="PTHR19877:SF13">
    <property type="entry name" value="SERINE-THREONINE KINASE RECEPTOR-ASSOCIATED PROTEIN"/>
    <property type="match status" value="1"/>
</dbReference>
<dbReference type="PANTHER" id="PTHR19877">
    <property type="entry name" value="EUKARYOTIC TRANSLATION INITIATION FACTOR 3 SUBUNIT I"/>
    <property type="match status" value="1"/>
</dbReference>
<evidence type="ECO:0000313" key="10">
    <source>
        <dbReference type="Proteomes" id="UP000277580"/>
    </source>
</evidence>
<dbReference type="PRINTS" id="PR00320">
    <property type="entry name" value="GPROTEINBRPT"/>
</dbReference>
<keyword evidence="2" id="KW-0507">mRNA processing</keyword>
<evidence type="ECO:0000313" key="9">
    <source>
        <dbReference type="EMBL" id="RPB10480.1"/>
    </source>
</evidence>
<dbReference type="CDD" id="cd00200">
    <property type="entry name" value="WD40"/>
    <property type="match status" value="1"/>
</dbReference>
<dbReference type="InterPro" id="IPR001680">
    <property type="entry name" value="WD40_rpt"/>
</dbReference>
<keyword evidence="4" id="KW-0508">mRNA splicing</keyword>
<reference evidence="9 10" key="1">
    <citation type="journal article" date="2018" name="Nat. Ecol. Evol.">
        <title>Pezizomycetes genomes reveal the molecular basis of ectomycorrhizal truffle lifestyle.</title>
        <authorList>
            <person name="Murat C."/>
            <person name="Payen T."/>
            <person name="Noel B."/>
            <person name="Kuo A."/>
            <person name="Morin E."/>
            <person name="Chen J."/>
            <person name="Kohler A."/>
            <person name="Krizsan K."/>
            <person name="Balestrini R."/>
            <person name="Da Silva C."/>
            <person name="Montanini B."/>
            <person name="Hainaut M."/>
            <person name="Levati E."/>
            <person name="Barry K.W."/>
            <person name="Belfiori B."/>
            <person name="Cichocki N."/>
            <person name="Clum A."/>
            <person name="Dockter R.B."/>
            <person name="Fauchery L."/>
            <person name="Guy J."/>
            <person name="Iotti M."/>
            <person name="Le Tacon F."/>
            <person name="Lindquist E.A."/>
            <person name="Lipzen A."/>
            <person name="Malagnac F."/>
            <person name="Mello A."/>
            <person name="Molinier V."/>
            <person name="Miyauchi S."/>
            <person name="Poulain J."/>
            <person name="Riccioni C."/>
            <person name="Rubini A."/>
            <person name="Sitrit Y."/>
            <person name="Splivallo R."/>
            <person name="Traeger S."/>
            <person name="Wang M."/>
            <person name="Zifcakova L."/>
            <person name="Wipf D."/>
            <person name="Zambonelli A."/>
            <person name="Paolocci F."/>
            <person name="Nowrousian M."/>
            <person name="Ottonello S."/>
            <person name="Baldrian P."/>
            <person name="Spatafora J.W."/>
            <person name="Henrissat B."/>
            <person name="Nagy L.G."/>
            <person name="Aury J.M."/>
            <person name="Wincker P."/>
            <person name="Grigoriev I.V."/>
            <person name="Bonfante P."/>
            <person name="Martin F.M."/>
        </authorList>
    </citation>
    <scope>NUCLEOTIDE SEQUENCE [LARGE SCALE GENOMIC DNA]</scope>
    <source>
        <strain evidence="9 10">CCBAS932</strain>
    </source>
</reference>
<dbReference type="InterPro" id="IPR036322">
    <property type="entry name" value="WD40_repeat_dom_sf"/>
</dbReference>
<evidence type="ECO:0000256" key="2">
    <source>
        <dbReference type="ARBA" id="ARBA00022664"/>
    </source>
</evidence>
<evidence type="ECO:0000256" key="5">
    <source>
        <dbReference type="ARBA" id="ARBA00038394"/>
    </source>
</evidence>
<keyword evidence="1 7" id="KW-0853">WD repeat</keyword>
<dbReference type="PROSITE" id="PS50294">
    <property type="entry name" value="WD_REPEATS_REGION"/>
    <property type="match status" value="3"/>
</dbReference>
<gene>
    <name evidence="9" type="ORF">P167DRAFT_491048</name>
</gene>
<feature type="region of interest" description="Disordered" evidence="8">
    <location>
        <begin position="1"/>
        <end position="27"/>
    </location>
</feature>
<proteinExistence type="inferred from homology"/>
<dbReference type="GO" id="GO:0003723">
    <property type="term" value="F:RNA binding"/>
    <property type="evidence" value="ECO:0007669"/>
    <property type="project" value="TreeGrafter"/>
</dbReference>
<keyword evidence="3" id="KW-0677">Repeat</keyword>
<evidence type="ECO:0000256" key="4">
    <source>
        <dbReference type="ARBA" id="ARBA00023187"/>
    </source>
</evidence>
<evidence type="ECO:0000256" key="6">
    <source>
        <dbReference type="ARBA" id="ARBA00040390"/>
    </source>
</evidence>
<feature type="repeat" description="WD" evidence="7">
    <location>
        <begin position="287"/>
        <end position="319"/>
    </location>
</feature>
<dbReference type="Proteomes" id="UP000277580">
    <property type="component" value="Unassembled WGS sequence"/>
</dbReference>
<evidence type="ECO:0000256" key="3">
    <source>
        <dbReference type="ARBA" id="ARBA00022737"/>
    </source>
</evidence>
<feature type="repeat" description="WD" evidence="7">
    <location>
        <begin position="120"/>
        <end position="161"/>
    </location>
</feature>
<dbReference type="GO" id="GO:0032797">
    <property type="term" value="C:SMN complex"/>
    <property type="evidence" value="ECO:0007669"/>
    <property type="project" value="TreeGrafter"/>
</dbReference>
<evidence type="ECO:0000256" key="7">
    <source>
        <dbReference type="PROSITE-ProRule" id="PRU00221"/>
    </source>
</evidence>
<protein>
    <recommendedName>
        <fullName evidence="6">Serine-threonine kinase receptor-associated protein</fullName>
    </recommendedName>
</protein>
<evidence type="ECO:0000256" key="1">
    <source>
        <dbReference type="ARBA" id="ARBA00022574"/>
    </source>
</evidence>
<dbReference type="InterPro" id="IPR020472">
    <property type="entry name" value="WD40_PAC1"/>
</dbReference>
<organism evidence="9 10">
    <name type="scientific">Morchella conica CCBAS932</name>
    <dbReference type="NCBI Taxonomy" id="1392247"/>
    <lineage>
        <taxon>Eukaryota</taxon>
        <taxon>Fungi</taxon>
        <taxon>Dikarya</taxon>
        <taxon>Ascomycota</taxon>
        <taxon>Pezizomycotina</taxon>
        <taxon>Pezizomycetes</taxon>
        <taxon>Pezizales</taxon>
        <taxon>Morchellaceae</taxon>
        <taxon>Morchella</taxon>
    </lineage>
</organism>
<dbReference type="InterPro" id="IPR015943">
    <property type="entry name" value="WD40/YVTN_repeat-like_dom_sf"/>
</dbReference>
<name>A0A3N4KIZ0_9PEZI</name>
<dbReference type="PROSITE" id="PS50082">
    <property type="entry name" value="WD_REPEATS_2"/>
    <property type="match status" value="4"/>
</dbReference>
<comment type="similarity">
    <text evidence="5">Belongs to the WD repeat STRAP family.</text>
</comment>
<dbReference type="Pfam" id="PF00400">
    <property type="entry name" value="WD40"/>
    <property type="match status" value="5"/>
</dbReference>
<dbReference type="OrthoDB" id="408728at2759"/>
<dbReference type="EMBL" id="ML119143">
    <property type="protein sequence ID" value="RPB10480.1"/>
    <property type="molecule type" value="Genomic_DNA"/>
</dbReference>
<feature type="compositionally biased region" description="Polar residues" evidence="8">
    <location>
        <begin position="1"/>
        <end position="16"/>
    </location>
</feature>
<dbReference type="SMART" id="SM00320">
    <property type="entry name" value="WD40"/>
    <property type="match status" value="7"/>
</dbReference>